<organism evidence="1 2">
    <name type="scientific">Bordetella parapertussis (strain Bpp5)</name>
    <dbReference type="NCBI Taxonomy" id="1208660"/>
    <lineage>
        <taxon>Bacteria</taxon>
        <taxon>Pseudomonadati</taxon>
        <taxon>Pseudomonadota</taxon>
        <taxon>Betaproteobacteria</taxon>
        <taxon>Burkholderiales</taxon>
        <taxon>Alcaligenaceae</taxon>
        <taxon>Bordetella</taxon>
    </lineage>
</organism>
<dbReference type="RefSeq" id="WP_015039666.1">
    <property type="nucleotide sequence ID" value="NC_018828.1"/>
</dbReference>
<dbReference type="HOGENOM" id="CLU_120879_1_0_4"/>
<dbReference type="EMBL" id="HE965803">
    <property type="protein sequence ID" value="CCJ49423.1"/>
    <property type="molecule type" value="Genomic_DNA"/>
</dbReference>
<sequence length="161" mass="17829">MPAASLPEGPRTMARPSKYQPAFAEQAAKLCRLGATDKDLADFFAVTERTLNTWKKQHAEFLQALNAGKTLADAEVADRLYQRALGYTHAEDDIRVCDGVIVTTPTTKHYPPDTVACIFWLKNRRPDLWRDKPDPTNDDNAPPPVKVVIEVVNASIPDADA</sequence>
<proteinExistence type="predicted"/>
<gene>
    <name evidence="1" type="ordered locus">BN117_2090</name>
</gene>
<evidence type="ECO:0000313" key="2">
    <source>
        <dbReference type="Proteomes" id="UP000008035"/>
    </source>
</evidence>
<dbReference type="KEGG" id="bpar:BN117_2090"/>
<name>K0MF74_BORPB</name>
<dbReference type="AlphaFoldDB" id="K0MF74"/>
<reference evidence="1 2" key="1">
    <citation type="journal article" date="2012" name="BMC Genomics">
        <title>Comparative genomics of the classical Bordetella subspecies: the evolution and exchange of virulence-associated diversity amongst closely related pathogens.</title>
        <authorList>
            <person name="Park J."/>
            <person name="Zhang Y."/>
            <person name="Buboltz A.M."/>
            <person name="Zhang X."/>
            <person name="Schuster S.C."/>
            <person name="Ahuja U."/>
            <person name="Liu M."/>
            <person name="Miller J.F."/>
            <person name="Sebaihia M."/>
            <person name="Bentley S.D."/>
            <person name="Parkhill J."/>
            <person name="Harvill E.T."/>
        </authorList>
    </citation>
    <scope>NUCLEOTIDE SEQUENCE [LARGE SCALE GENOMIC DNA]</scope>
    <source>
        <strain evidence="1 2">Bpp5</strain>
    </source>
</reference>
<dbReference type="Proteomes" id="UP000008035">
    <property type="component" value="Chromosome"/>
</dbReference>
<accession>K0MF74</accession>
<protein>
    <recommendedName>
        <fullName evidence="3">Terminase</fullName>
    </recommendedName>
</protein>
<evidence type="ECO:0000313" key="1">
    <source>
        <dbReference type="EMBL" id="CCJ49423.1"/>
    </source>
</evidence>
<evidence type="ECO:0008006" key="3">
    <source>
        <dbReference type="Google" id="ProtNLM"/>
    </source>
</evidence>